<dbReference type="EMBL" id="BRYB01006192">
    <property type="protein sequence ID" value="GMI51545.1"/>
    <property type="molecule type" value="Genomic_DNA"/>
</dbReference>
<proteinExistence type="predicted"/>
<feature type="compositionally biased region" description="Basic and acidic residues" evidence="1">
    <location>
        <begin position="261"/>
        <end position="272"/>
    </location>
</feature>
<feature type="region of interest" description="Disordered" evidence="1">
    <location>
        <begin position="394"/>
        <end position="454"/>
    </location>
</feature>
<sequence length="454" mass="50777">MNTALRTILKNTSKSGNLHGLLTTSEWLRAVPRLTANEFLNGGYRPPLSWLRNFSKELYLRDTEQRQPLYYACLCGHPTLARFMLDVLLLDLAGQYPHAAARLLSARLTYRELFLLLPTGALKADRENVKKLLTDNNNEVAATRWITPIFSSLDYECCWISALNAGVRSLLYEERVTIGQSRAQLLEALDRDDTRTAGHQVSSYLRGAAHMVGDLLRVTAARAKKAKAGGKKARPALNNYAEDEYYDGGEWEEEKEEEQDEYARSGYVEDARNGYSDEFLRSEEEDDDEEEEDYVSVPPPPPTLSRQDSGSIGTSLLRALFVASDQVEGKEPSEAEDDGSFEQVAESDYTSDSEWERVAPEEGVPGFMSYASAIGRDTQGTAEVKPVALTWAQAAGGGGARRATRAERNEENEEEGDNYEFYAMAKTQGGGKARMRYRGEGRTQWKPRTKSSNR</sequence>
<comment type="caution">
    <text evidence="2">The sequence shown here is derived from an EMBL/GenBank/DDBJ whole genome shotgun (WGS) entry which is preliminary data.</text>
</comment>
<organism evidence="2 3">
    <name type="scientific">Tetraparma gracilis</name>
    <dbReference type="NCBI Taxonomy" id="2962635"/>
    <lineage>
        <taxon>Eukaryota</taxon>
        <taxon>Sar</taxon>
        <taxon>Stramenopiles</taxon>
        <taxon>Ochrophyta</taxon>
        <taxon>Bolidophyceae</taxon>
        <taxon>Parmales</taxon>
        <taxon>Triparmaceae</taxon>
        <taxon>Tetraparma</taxon>
    </lineage>
</organism>
<feature type="compositionally biased region" description="Acidic residues" evidence="1">
    <location>
        <begin position="283"/>
        <end position="294"/>
    </location>
</feature>
<feature type="compositionally biased region" description="Basic residues" evidence="1">
    <location>
        <begin position="445"/>
        <end position="454"/>
    </location>
</feature>
<evidence type="ECO:0000256" key="1">
    <source>
        <dbReference type="SAM" id="MobiDB-lite"/>
    </source>
</evidence>
<keyword evidence="3" id="KW-1185">Reference proteome</keyword>
<evidence type="ECO:0000313" key="3">
    <source>
        <dbReference type="Proteomes" id="UP001165060"/>
    </source>
</evidence>
<dbReference type="Proteomes" id="UP001165060">
    <property type="component" value="Unassembled WGS sequence"/>
</dbReference>
<feature type="compositionally biased region" description="Acidic residues" evidence="1">
    <location>
        <begin position="248"/>
        <end position="260"/>
    </location>
</feature>
<protein>
    <submittedName>
        <fullName evidence="2">Uncharacterized protein</fullName>
    </submittedName>
</protein>
<accession>A0ABQ6NAW8</accession>
<name>A0ABQ6NAW8_9STRA</name>
<feature type="region of interest" description="Disordered" evidence="1">
    <location>
        <begin position="248"/>
        <end position="310"/>
    </location>
</feature>
<feature type="region of interest" description="Disordered" evidence="1">
    <location>
        <begin position="325"/>
        <end position="363"/>
    </location>
</feature>
<reference evidence="2 3" key="1">
    <citation type="journal article" date="2023" name="Commun. Biol.">
        <title>Genome analysis of Parmales, the sister group of diatoms, reveals the evolutionary specialization of diatoms from phago-mixotrophs to photoautotrophs.</title>
        <authorList>
            <person name="Ban H."/>
            <person name="Sato S."/>
            <person name="Yoshikawa S."/>
            <person name="Yamada K."/>
            <person name="Nakamura Y."/>
            <person name="Ichinomiya M."/>
            <person name="Sato N."/>
            <person name="Blanc-Mathieu R."/>
            <person name="Endo H."/>
            <person name="Kuwata A."/>
            <person name="Ogata H."/>
        </authorList>
    </citation>
    <scope>NUCLEOTIDE SEQUENCE [LARGE SCALE GENOMIC DNA]</scope>
</reference>
<gene>
    <name evidence="2" type="ORF">TeGR_g515</name>
</gene>
<evidence type="ECO:0000313" key="2">
    <source>
        <dbReference type="EMBL" id="GMI51545.1"/>
    </source>
</evidence>